<dbReference type="Pfam" id="PF02653">
    <property type="entry name" value="BPD_transp_2"/>
    <property type="match status" value="1"/>
</dbReference>
<dbReference type="InterPro" id="IPR043428">
    <property type="entry name" value="LivM-like"/>
</dbReference>
<evidence type="ECO:0000256" key="7">
    <source>
        <dbReference type="SAM" id="Phobius"/>
    </source>
</evidence>
<sequence length="341" mass="35595">MTMNFLTNRRVLRVAAFIVVAIVVAVAPLVSSPYVNFQLTMIAVFALAILGLNIVMGYAGQISLGQSAFVGLGAYITAFGVSNHWPIVLTFILVCFISAVVGLVVALPALRLRGHALAIVTLALPIIAIPLARRFPEVTGGSNGMTVNWLDAPAWTGLAVDQWRYYVIVIITAVFFLFAHNLVTGRVGRAFAIVRDNEAVATSMGISSYRYKVIAFALSALYGGVAGFLYLGAVQFTSPETLNFVIAINLVAALVIGGTGSITGSLIGGAFYVVVPILAGQVNSSQTAIFSGAALLIVLLIVPGGLVTVPSVIRQSMKKRSGRPKPGGADGADVTSAAQAV</sequence>
<feature type="transmembrane region" description="Helical" evidence="7">
    <location>
        <begin position="87"/>
        <end position="107"/>
    </location>
</feature>
<keyword evidence="9" id="KW-1185">Reference proteome</keyword>
<comment type="caution">
    <text evidence="8">The sequence shown here is derived from an EMBL/GenBank/DDBJ whole genome shotgun (WGS) entry which is preliminary data.</text>
</comment>
<name>A0ABP7GRC2_9MICO</name>
<protein>
    <submittedName>
        <fullName evidence="8">Branched-chain amino acid ABC transporter permease</fullName>
    </submittedName>
</protein>
<feature type="region of interest" description="Disordered" evidence="6">
    <location>
        <begin position="317"/>
        <end position="341"/>
    </location>
</feature>
<keyword evidence="4 7" id="KW-1133">Transmembrane helix</keyword>
<evidence type="ECO:0000256" key="1">
    <source>
        <dbReference type="ARBA" id="ARBA00004651"/>
    </source>
</evidence>
<organism evidence="8 9">
    <name type="scientific">Microbacterium kribbense</name>
    <dbReference type="NCBI Taxonomy" id="433645"/>
    <lineage>
        <taxon>Bacteria</taxon>
        <taxon>Bacillati</taxon>
        <taxon>Actinomycetota</taxon>
        <taxon>Actinomycetes</taxon>
        <taxon>Micrococcales</taxon>
        <taxon>Microbacteriaceae</taxon>
        <taxon>Microbacterium</taxon>
    </lineage>
</organism>
<reference evidence="9" key="1">
    <citation type="journal article" date="2019" name="Int. J. Syst. Evol. Microbiol.">
        <title>The Global Catalogue of Microorganisms (GCM) 10K type strain sequencing project: providing services to taxonomists for standard genome sequencing and annotation.</title>
        <authorList>
            <consortium name="The Broad Institute Genomics Platform"/>
            <consortium name="The Broad Institute Genome Sequencing Center for Infectious Disease"/>
            <person name="Wu L."/>
            <person name="Ma J."/>
        </authorList>
    </citation>
    <scope>NUCLEOTIDE SEQUENCE [LARGE SCALE GENOMIC DNA]</scope>
    <source>
        <strain evidence="9">JCM 16950</strain>
    </source>
</reference>
<feature type="transmembrane region" description="Helical" evidence="7">
    <location>
        <begin position="37"/>
        <end position="55"/>
    </location>
</feature>
<feature type="transmembrane region" description="Helical" evidence="7">
    <location>
        <begin position="213"/>
        <end position="236"/>
    </location>
</feature>
<keyword evidence="5 7" id="KW-0472">Membrane</keyword>
<accession>A0ABP7GRC2</accession>
<keyword evidence="3 7" id="KW-0812">Transmembrane</keyword>
<dbReference type="CDD" id="cd06581">
    <property type="entry name" value="TM_PBP1_LivM_like"/>
    <property type="match status" value="1"/>
</dbReference>
<evidence type="ECO:0000313" key="9">
    <source>
        <dbReference type="Proteomes" id="UP001500540"/>
    </source>
</evidence>
<feature type="transmembrane region" description="Helical" evidence="7">
    <location>
        <begin position="114"/>
        <end position="132"/>
    </location>
</feature>
<proteinExistence type="predicted"/>
<feature type="transmembrane region" description="Helical" evidence="7">
    <location>
        <begin position="62"/>
        <end position="81"/>
    </location>
</feature>
<dbReference type="InterPro" id="IPR001851">
    <property type="entry name" value="ABC_transp_permease"/>
</dbReference>
<evidence type="ECO:0000256" key="2">
    <source>
        <dbReference type="ARBA" id="ARBA00022475"/>
    </source>
</evidence>
<dbReference type="PANTHER" id="PTHR30482:SF20">
    <property type="entry name" value="HIGH-AFFINITY BRANCHED-CHAIN AMINO ACID TRANSPORT SYSTEM PERMEASE PROTEIN LIVM"/>
    <property type="match status" value="1"/>
</dbReference>
<feature type="transmembrane region" description="Helical" evidence="7">
    <location>
        <begin position="288"/>
        <end position="313"/>
    </location>
</feature>
<dbReference type="EMBL" id="BAABAF010000009">
    <property type="protein sequence ID" value="GAA3773253.1"/>
    <property type="molecule type" value="Genomic_DNA"/>
</dbReference>
<feature type="transmembrane region" description="Helical" evidence="7">
    <location>
        <begin position="163"/>
        <end position="183"/>
    </location>
</feature>
<evidence type="ECO:0000256" key="4">
    <source>
        <dbReference type="ARBA" id="ARBA00022989"/>
    </source>
</evidence>
<keyword evidence="2" id="KW-1003">Cell membrane</keyword>
<evidence type="ECO:0000313" key="8">
    <source>
        <dbReference type="EMBL" id="GAA3773253.1"/>
    </source>
</evidence>
<dbReference type="Proteomes" id="UP001500540">
    <property type="component" value="Unassembled WGS sequence"/>
</dbReference>
<evidence type="ECO:0000256" key="3">
    <source>
        <dbReference type="ARBA" id="ARBA00022692"/>
    </source>
</evidence>
<evidence type="ECO:0000256" key="5">
    <source>
        <dbReference type="ARBA" id="ARBA00023136"/>
    </source>
</evidence>
<feature type="transmembrane region" description="Helical" evidence="7">
    <location>
        <begin position="242"/>
        <end position="259"/>
    </location>
</feature>
<dbReference type="PANTHER" id="PTHR30482">
    <property type="entry name" value="HIGH-AFFINITY BRANCHED-CHAIN AMINO ACID TRANSPORT SYSTEM PERMEASE"/>
    <property type="match status" value="1"/>
</dbReference>
<gene>
    <name evidence="8" type="ORF">GCM10022240_26490</name>
</gene>
<evidence type="ECO:0000256" key="6">
    <source>
        <dbReference type="SAM" id="MobiDB-lite"/>
    </source>
</evidence>
<feature type="transmembrane region" description="Helical" evidence="7">
    <location>
        <begin position="12"/>
        <end position="31"/>
    </location>
</feature>
<comment type="subcellular location">
    <subcellularLocation>
        <location evidence="1">Cell membrane</location>
        <topology evidence="1">Multi-pass membrane protein</topology>
    </subcellularLocation>
</comment>